<dbReference type="SUPFAM" id="SSF90229">
    <property type="entry name" value="CCCH zinc finger"/>
    <property type="match status" value="1"/>
</dbReference>
<evidence type="ECO:0000313" key="14">
    <source>
        <dbReference type="Proteomes" id="UP000320475"/>
    </source>
</evidence>
<feature type="compositionally biased region" description="Low complexity" evidence="8">
    <location>
        <begin position="837"/>
        <end position="849"/>
    </location>
</feature>
<protein>
    <recommendedName>
        <fullName evidence="15">C3H1-type domain-containing protein</fullName>
    </recommendedName>
</protein>
<dbReference type="InterPro" id="IPR045137">
    <property type="entry name" value="RBM26/27"/>
</dbReference>
<feature type="compositionally biased region" description="Basic and acidic residues" evidence="8">
    <location>
        <begin position="104"/>
        <end position="139"/>
    </location>
</feature>
<dbReference type="InterPro" id="IPR035979">
    <property type="entry name" value="RBD_domain_sf"/>
</dbReference>
<evidence type="ECO:0000256" key="1">
    <source>
        <dbReference type="ARBA" id="ARBA00022723"/>
    </source>
</evidence>
<dbReference type="InterPro" id="IPR002483">
    <property type="entry name" value="PWI_dom"/>
</dbReference>
<reference evidence="13 14" key="1">
    <citation type="journal article" date="2019" name="Sci. Rep.">
        <title>Comparative genomics of chytrid fungi reveal insights into the obligate biotrophic and pathogenic lifestyle of Synchytrium endobioticum.</title>
        <authorList>
            <person name="van de Vossenberg B.T.L.H."/>
            <person name="Warris S."/>
            <person name="Nguyen H.D.T."/>
            <person name="van Gent-Pelzer M.P.E."/>
            <person name="Joly D.L."/>
            <person name="van de Geest H.C."/>
            <person name="Bonants P.J.M."/>
            <person name="Smith D.S."/>
            <person name="Levesque C.A."/>
            <person name="van der Lee T.A.J."/>
        </authorList>
    </citation>
    <scope>NUCLEOTIDE SEQUENCE [LARGE SCALE GENOMIC DNA]</scope>
    <source>
        <strain evidence="11 14">LEV6574</strain>
        <strain evidence="12 13">MB42</strain>
    </source>
</reference>
<dbReference type="Pfam" id="PF14605">
    <property type="entry name" value="Nup35_RRM_2"/>
    <property type="match status" value="1"/>
</dbReference>
<evidence type="ECO:0008006" key="15">
    <source>
        <dbReference type="Google" id="ProtNLM"/>
    </source>
</evidence>
<feature type="compositionally biased region" description="Low complexity" evidence="8">
    <location>
        <begin position="182"/>
        <end position="215"/>
    </location>
</feature>
<dbReference type="EMBL" id="QEAN01000250">
    <property type="protein sequence ID" value="TPX41960.1"/>
    <property type="molecule type" value="Genomic_DNA"/>
</dbReference>
<dbReference type="Pfam" id="PF01480">
    <property type="entry name" value="PWI"/>
    <property type="match status" value="1"/>
</dbReference>
<evidence type="ECO:0000256" key="4">
    <source>
        <dbReference type="ARBA" id="ARBA00022884"/>
    </source>
</evidence>
<dbReference type="STRING" id="286115.A0A507CSC6"/>
<feature type="domain" description="RRM" evidence="9">
    <location>
        <begin position="417"/>
        <end position="489"/>
    </location>
</feature>
<keyword evidence="2 7" id="KW-0863">Zinc-finger</keyword>
<dbReference type="Gene3D" id="3.30.70.330">
    <property type="match status" value="2"/>
</dbReference>
<evidence type="ECO:0000256" key="3">
    <source>
        <dbReference type="ARBA" id="ARBA00022833"/>
    </source>
</evidence>
<sequence length="880" mass="96333">MQLTDQETVALKAFLTADLVHRSEADPEVLADYVLVLLKHEQPLHELRKMFTNQLDDFLKEQTNPFVTRLFTVLQTKEYMGNNDVPAATTPPPPYVTEDDDDGERNFKHARNDPMVDDNTRKRMRDPTSEGTIPHHPEYEQPPPPKRPDLMDDRRRPGDTRPQIDVVERLGPPNFNARNGRPNNTPNSNFSPFNSNSNINRFAQPQQQPFRPNNFSSSFQQPHQPGAFSRNNGMVVNSINNRLGGVMASNRMMMPGVFPQSPIQQGQQNQNQPRRPYQKFQKCRDYEERGFCLRGDDCPFDHGPDKIILEDPMGAFAGSGPLPQPNMMQYVPRPSASVPAPFQNPYGTPVGMRSVGFGQPNGPDTPSSQPYNSSYQTPTSSMPIQPMQRPMTPGFSGDRNNMNKLGGGHEYGTPDNTTLVIDKIPADKQSLDAINAYFKKYGTILQLKLVPGTNRAVVQFSKHSEAMMAFQDSEPVFSNRFVRIFWMRPEDFSMVGVAPTFGNVMGHHQGRQGFVPRPNREPPIVSAAELLARPLTPASSGPSSSFTANITPSPSVPKPQITALKSQSTALMTKLMEEQKLVLGMMEKAKSDKDKAELKTMFDTISTKLAGLLEEGKAVATKAAITTSAMSPATNPKHLLEQKKKEALDRELEEIQRSASGQPPSSSTDVSAPDKNNSPSSSSSAAPDKTTPEEVLADLKAKAASLGIDTTANGATAGANNALAVAGALTPVGARGRGRGISLRGRGTPRGGGISRFNLDFRPRTLLVRGFENPNQETISAHFEQFGTIESIEIPSEDTVLIKYTTRKEAEIALAKGLKVSGSSTPLTMSWQQNTVASSPAPSLAAPAANNEAKDAEGEGATYGEADLLDDDDERHFKRS</sequence>
<feature type="domain" description="C3H1-type" evidence="10">
    <location>
        <begin position="277"/>
        <end position="305"/>
    </location>
</feature>
<dbReference type="InterPro" id="IPR000571">
    <property type="entry name" value="Znf_CCCH"/>
</dbReference>
<evidence type="ECO:0000256" key="6">
    <source>
        <dbReference type="PROSITE-ProRule" id="PRU00176"/>
    </source>
</evidence>
<feature type="compositionally biased region" description="Polar residues" evidence="8">
    <location>
        <begin position="657"/>
        <end position="670"/>
    </location>
</feature>
<keyword evidence="1 7" id="KW-0479">Metal-binding</keyword>
<dbReference type="CDD" id="cd12257">
    <property type="entry name" value="RRM1_RBM26_like"/>
    <property type="match status" value="1"/>
</dbReference>
<feature type="region of interest" description="Disordered" evidence="8">
    <location>
        <begin position="353"/>
        <end position="387"/>
    </location>
</feature>
<proteinExistence type="predicted"/>
<feature type="domain" description="RRM" evidence="9">
    <location>
        <begin position="764"/>
        <end position="834"/>
    </location>
</feature>
<feature type="region of interest" description="Disordered" evidence="8">
    <location>
        <begin position="652"/>
        <end position="692"/>
    </location>
</feature>
<gene>
    <name evidence="11" type="ORF">SeLEV6574_g06883</name>
    <name evidence="12" type="ORF">SeMB42_g05338</name>
</gene>
<evidence type="ECO:0000256" key="8">
    <source>
        <dbReference type="SAM" id="MobiDB-lite"/>
    </source>
</evidence>
<dbReference type="AlphaFoldDB" id="A0A507CSC6"/>
<keyword evidence="4 6" id="KW-0694">RNA-binding</keyword>
<evidence type="ECO:0000259" key="9">
    <source>
        <dbReference type="PROSITE" id="PS50102"/>
    </source>
</evidence>
<feature type="compositionally biased region" description="Polar residues" evidence="8">
    <location>
        <begin position="362"/>
        <end position="383"/>
    </location>
</feature>
<evidence type="ECO:0000313" key="11">
    <source>
        <dbReference type="EMBL" id="TPX39976.1"/>
    </source>
</evidence>
<organism evidence="12 13">
    <name type="scientific">Synchytrium endobioticum</name>
    <dbReference type="NCBI Taxonomy" id="286115"/>
    <lineage>
        <taxon>Eukaryota</taxon>
        <taxon>Fungi</taxon>
        <taxon>Fungi incertae sedis</taxon>
        <taxon>Chytridiomycota</taxon>
        <taxon>Chytridiomycota incertae sedis</taxon>
        <taxon>Chytridiomycetes</taxon>
        <taxon>Synchytriales</taxon>
        <taxon>Synchytriaceae</taxon>
        <taxon>Synchytrium</taxon>
    </lineage>
</organism>
<comment type="function">
    <text evidence="5">May be involved in the turnover of nuclear polyadenylated (pA+) RNA.</text>
</comment>
<keyword evidence="13" id="KW-1185">Reference proteome</keyword>
<name>A0A507CSC6_9FUNG</name>
<dbReference type="Pfam" id="PF00642">
    <property type="entry name" value="zf-CCCH"/>
    <property type="match status" value="1"/>
</dbReference>
<dbReference type="PANTHER" id="PTHR14398">
    <property type="entry name" value="RNA RECOGNITION RRM/RNP DOMAIN"/>
    <property type="match status" value="1"/>
</dbReference>
<evidence type="ECO:0000313" key="12">
    <source>
        <dbReference type="EMBL" id="TPX41960.1"/>
    </source>
</evidence>
<dbReference type="GO" id="GO:0008270">
    <property type="term" value="F:zinc ion binding"/>
    <property type="evidence" value="ECO:0007669"/>
    <property type="project" value="UniProtKB-KW"/>
</dbReference>
<evidence type="ECO:0000256" key="2">
    <source>
        <dbReference type="ARBA" id="ARBA00022771"/>
    </source>
</evidence>
<dbReference type="Proteomes" id="UP000320475">
    <property type="component" value="Unassembled WGS sequence"/>
</dbReference>
<dbReference type="PROSITE" id="PS50103">
    <property type="entry name" value="ZF_C3H1"/>
    <property type="match status" value="1"/>
</dbReference>
<dbReference type="VEuPathDB" id="FungiDB:SeMB42_g05338"/>
<accession>A0A507CSC6</accession>
<dbReference type="InterPro" id="IPR000504">
    <property type="entry name" value="RRM_dom"/>
</dbReference>
<feature type="compositionally biased region" description="Low complexity" evidence="8">
    <location>
        <begin position="671"/>
        <end position="689"/>
    </location>
</feature>
<feature type="compositionally biased region" description="Polar residues" evidence="8">
    <location>
        <begin position="538"/>
        <end position="553"/>
    </location>
</feature>
<evidence type="ECO:0000256" key="7">
    <source>
        <dbReference type="PROSITE-ProRule" id="PRU00723"/>
    </source>
</evidence>
<dbReference type="OrthoDB" id="443401at2759"/>
<evidence type="ECO:0000313" key="13">
    <source>
        <dbReference type="Proteomes" id="UP000317494"/>
    </source>
</evidence>
<feature type="compositionally biased region" description="Basic and acidic residues" evidence="8">
    <location>
        <begin position="146"/>
        <end position="159"/>
    </location>
</feature>
<feature type="zinc finger region" description="C3H1-type" evidence="7">
    <location>
        <begin position="277"/>
        <end position="305"/>
    </location>
</feature>
<dbReference type="Proteomes" id="UP000317494">
    <property type="component" value="Unassembled WGS sequence"/>
</dbReference>
<evidence type="ECO:0000259" key="10">
    <source>
        <dbReference type="PROSITE" id="PS50103"/>
    </source>
</evidence>
<dbReference type="InterPro" id="IPR012677">
    <property type="entry name" value="Nucleotide-bd_a/b_plait_sf"/>
</dbReference>
<comment type="caution">
    <text evidence="12">The sequence shown here is derived from an EMBL/GenBank/DDBJ whole genome shotgun (WGS) entry which is preliminary data.</text>
</comment>
<dbReference type="GO" id="GO:0005634">
    <property type="term" value="C:nucleus"/>
    <property type="evidence" value="ECO:0007669"/>
    <property type="project" value="TreeGrafter"/>
</dbReference>
<dbReference type="InterPro" id="IPR036855">
    <property type="entry name" value="Znf_CCCH_sf"/>
</dbReference>
<keyword evidence="3 7" id="KW-0862">Zinc</keyword>
<evidence type="ECO:0000256" key="5">
    <source>
        <dbReference type="ARBA" id="ARBA00043866"/>
    </source>
</evidence>
<feature type="region of interest" description="Disordered" evidence="8">
    <location>
        <begin position="834"/>
        <end position="880"/>
    </location>
</feature>
<dbReference type="GO" id="GO:0003723">
    <property type="term" value="F:RNA binding"/>
    <property type="evidence" value="ECO:0007669"/>
    <property type="project" value="UniProtKB-UniRule"/>
</dbReference>
<feature type="region of interest" description="Disordered" evidence="8">
    <location>
        <begin position="82"/>
        <end position="233"/>
    </location>
</feature>
<feature type="region of interest" description="Disordered" evidence="8">
    <location>
        <begin position="538"/>
        <end position="560"/>
    </location>
</feature>
<dbReference type="SUPFAM" id="SSF54928">
    <property type="entry name" value="RNA-binding domain, RBD"/>
    <property type="match status" value="2"/>
</dbReference>
<dbReference type="SMART" id="SM00356">
    <property type="entry name" value="ZnF_C3H1"/>
    <property type="match status" value="1"/>
</dbReference>
<dbReference type="PROSITE" id="PS50102">
    <property type="entry name" value="RRM"/>
    <property type="match status" value="2"/>
</dbReference>
<dbReference type="PANTHER" id="PTHR14398:SF0">
    <property type="entry name" value="ZINC FINGER PROTEIN SWM"/>
    <property type="match status" value="1"/>
</dbReference>
<feature type="compositionally biased region" description="Polar residues" evidence="8">
    <location>
        <begin position="216"/>
        <end position="233"/>
    </location>
</feature>
<dbReference type="EMBL" id="QEAM01000427">
    <property type="protein sequence ID" value="TPX39976.1"/>
    <property type="molecule type" value="Genomic_DNA"/>
</dbReference>
<dbReference type="SMART" id="SM00360">
    <property type="entry name" value="RRM"/>
    <property type="match status" value="2"/>
</dbReference>